<evidence type="ECO:0000313" key="2">
    <source>
        <dbReference type="Proteomes" id="UP000814033"/>
    </source>
</evidence>
<keyword evidence="2" id="KW-1185">Reference proteome</keyword>
<protein>
    <submittedName>
        <fullName evidence="1">Uncharacterized protein</fullName>
    </submittedName>
</protein>
<gene>
    <name evidence="1" type="ORF">FA95DRAFT_611289</name>
</gene>
<accession>A0ACB8RE57</accession>
<comment type="caution">
    <text evidence="1">The sequence shown here is derived from an EMBL/GenBank/DDBJ whole genome shotgun (WGS) entry which is preliminary data.</text>
</comment>
<sequence>MDPTWLPQPRAQGLFTQLRTLKTWVGRASSISLPTWCTWSLANFPRTRSRSRESALGGLPLNEHSQAAGRSQVEHLLRRCVRWSNCSWSRLRAGCLRNFGRRSTGHATIAVSILDLSVCNLRPGKSRMRSLGSWCLTTASRDHRTHTGPDFPVTAGHRQILPSHHSRTSFTLRLFMKAPISPVIPSRLPLCYTHSSAATLYSFHRSWSPNRREITTPQRPPLSQGLLWIPDGACLPRIPCVCAPPQGVELNIPSTGAMYAKCPLRVSARAPRSASTNKTNDRGSNALKRRPLFYLANFKVLPASKRSRLLAYPRSALSCGEQSHRTQMPVAYRALAKCRVRSEGLGFPGTW</sequence>
<reference evidence="1" key="2">
    <citation type="journal article" date="2022" name="New Phytol.">
        <title>Evolutionary transition to the ectomycorrhizal habit in the genomes of a hyperdiverse lineage of mushroom-forming fungi.</title>
        <authorList>
            <person name="Looney B."/>
            <person name="Miyauchi S."/>
            <person name="Morin E."/>
            <person name="Drula E."/>
            <person name="Courty P.E."/>
            <person name="Kohler A."/>
            <person name="Kuo A."/>
            <person name="LaButti K."/>
            <person name="Pangilinan J."/>
            <person name="Lipzen A."/>
            <person name="Riley R."/>
            <person name="Andreopoulos W."/>
            <person name="He G."/>
            <person name="Johnson J."/>
            <person name="Nolan M."/>
            <person name="Tritt A."/>
            <person name="Barry K.W."/>
            <person name="Grigoriev I.V."/>
            <person name="Nagy L.G."/>
            <person name="Hibbett D."/>
            <person name="Henrissat B."/>
            <person name="Matheny P.B."/>
            <person name="Labbe J."/>
            <person name="Martin F.M."/>
        </authorList>
    </citation>
    <scope>NUCLEOTIDE SEQUENCE</scope>
    <source>
        <strain evidence="1">FP105234-sp</strain>
    </source>
</reference>
<reference evidence="1" key="1">
    <citation type="submission" date="2021-02" db="EMBL/GenBank/DDBJ databases">
        <authorList>
            <consortium name="DOE Joint Genome Institute"/>
            <person name="Ahrendt S."/>
            <person name="Looney B.P."/>
            <person name="Miyauchi S."/>
            <person name="Morin E."/>
            <person name="Drula E."/>
            <person name="Courty P.E."/>
            <person name="Chicoki N."/>
            <person name="Fauchery L."/>
            <person name="Kohler A."/>
            <person name="Kuo A."/>
            <person name="Labutti K."/>
            <person name="Pangilinan J."/>
            <person name="Lipzen A."/>
            <person name="Riley R."/>
            <person name="Andreopoulos W."/>
            <person name="He G."/>
            <person name="Johnson J."/>
            <person name="Barry K.W."/>
            <person name="Grigoriev I.V."/>
            <person name="Nagy L."/>
            <person name="Hibbett D."/>
            <person name="Henrissat B."/>
            <person name="Matheny P.B."/>
            <person name="Labbe J."/>
            <person name="Martin F."/>
        </authorList>
    </citation>
    <scope>NUCLEOTIDE SEQUENCE</scope>
    <source>
        <strain evidence="1">FP105234-sp</strain>
    </source>
</reference>
<dbReference type="EMBL" id="MU276080">
    <property type="protein sequence ID" value="KAI0042177.1"/>
    <property type="molecule type" value="Genomic_DNA"/>
</dbReference>
<proteinExistence type="predicted"/>
<name>A0ACB8RE57_9AGAM</name>
<dbReference type="Proteomes" id="UP000814033">
    <property type="component" value="Unassembled WGS sequence"/>
</dbReference>
<evidence type="ECO:0000313" key="1">
    <source>
        <dbReference type="EMBL" id="KAI0042177.1"/>
    </source>
</evidence>
<organism evidence="1 2">
    <name type="scientific">Auriscalpium vulgare</name>
    <dbReference type="NCBI Taxonomy" id="40419"/>
    <lineage>
        <taxon>Eukaryota</taxon>
        <taxon>Fungi</taxon>
        <taxon>Dikarya</taxon>
        <taxon>Basidiomycota</taxon>
        <taxon>Agaricomycotina</taxon>
        <taxon>Agaricomycetes</taxon>
        <taxon>Russulales</taxon>
        <taxon>Auriscalpiaceae</taxon>
        <taxon>Auriscalpium</taxon>
    </lineage>
</organism>